<dbReference type="Pfam" id="PF16587">
    <property type="entry name" value="DUF5061"/>
    <property type="match status" value="1"/>
</dbReference>
<name>A0ABS2W675_9GAMM</name>
<dbReference type="Proteomes" id="UP000760472">
    <property type="component" value="Unassembled WGS sequence"/>
</dbReference>
<proteinExistence type="predicted"/>
<reference evidence="2 3" key="1">
    <citation type="submission" date="2021-02" db="EMBL/GenBank/DDBJ databases">
        <title>A novel species of genus Amphritea isolated from a fishpond in China.</title>
        <authorList>
            <person name="Lu H."/>
        </authorList>
    </citation>
    <scope>NUCLEOTIDE SEQUENCE [LARGE SCALE GENOMIC DNA]</scope>
    <source>
        <strain evidence="2 3">RP18W</strain>
    </source>
</reference>
<evidence type="ECO:0000313" key="2">
    <source>
        <dbReference type="EMBL" id="MBN0987012.1"/>
    </source>
</evidence>
<accession>A0ABS2W675</accession>
<protein>
    <submittedName>
        <fullName evidence="2">Uncharacterized protein</fullName>
    </submittedName>
</protein>
<gene>
    <name evidence="2" type="ORF">JW498_06550</name>
</gene>
<feature type="region of interest" description="Disordered" evidence="1">
    <location>
        <begin position="1"/>
        <end position="22"/>
    </location>
</feature>
<organism evidence="2 3">
    <name type="scientific">Amphritea pacifica</name>
    <dbReference type="NCBI Taxonomy" id="2811233"/>
    <lineage>
        <taxon>Bacteria</taxon>
        <taxon>Pseudomonadati</taxon>
        <taxon>Pseudomonadota</taxon>
        <taxon>Gammaproteobacteria</taxon>
        <taxon>Oceanospirillales</taxon>
        <taxon>Oceanospirillaceae</taxon>
        <taxon>Amphritea</taxon>
    </lineage>
</organism>
<dbReference type="EMBL" id="JAFFZP010000007">
    <property type="protein sequence ID" value="MBN0987012.1"/>
    <property type="molecule type" value="Genomic_DNA"/>
</dbReference>
<comment type="caution">
    <text evidence="2">The sequence shown here is derived from an EMBL/GenBank/DDBJ whole genome shotgun (WGS) entry which is preliminary data.</text>
</comment>
<sequence>MQKPGSGHSFQTSIDNNVLPPEVGQVLTDNSQDLSLAIPSGMFQGKNLMANATYFAASGRSCRRVVISDNLSQRHYLACTVNDTLWELIPATI</sequence>
<keyword evidence="3" id="KW-1185">Reference proteome</keyword>
<evidence type="ECO:0000313" key="3">
    <source>
        <dbReference type="Proteomes" id="UP000760472"/>
    </source>
</evidence>
<evidence type="ECO:0000256" key="1">
    <source>
        <dbReference type="SAM" id="MobiDB-lite"/>
    </source>
</evidence>
<dbReference type="InterPro" id="IPR032258">
    <property type="entry name" value="DUF5061"/>
</dbReference>